<dbReference type="Proteomes" id="UP001470230">
    <property type="component" value="Unassembled WGS sequence"/>
</dbReference>
<keyword evidence="9" id="KW-1185">Reference proteome</keyword>
<dbReference type="InterPro" id="IPR017853">
    <property type="entry name" value="GH"/>
</dbReference>
<gene>
    <name evidence="8" type="ORF">M9Y10_005693</name>
</gene>
<dbReference type="EMBL" id="JAPFFF010000012">
    <property type="protein sequence ID" value="KAK8875526.1"/>
    <property type="molecule type" value="Genomic_DNA"/>
</dbReference>
<evidence type="ECO:0000256" key="3">
    <source>
        <dbReference type="ARBA" id="ARBA00022729"/>
    </source>
</evidence>
<evidence type="ECO:0000256" key="1">
    <source>
        <dbReference type="ARBA" id="ARBA00004167"/>
    </source>
</evidence>
<feature type="region of interest" description="Disordered" evidence="6">
    <location>
        <begin position="1918"/>
        <end position="2002"/>
    </location>
</feature>
<dbReference type="InterPro" id="IPR014755">
    <property type="entry name" value="Cu-Rt/internalin_Ig-like"/>
</dbReference>
<comment type="subcellular location">
    <subcellularLocation>
        <location evidence="1">Membrane</location>
        <topology evidence="1">Single-pass membrane protein</topology>
    </subcellularLocation>
</comment>
<dbReference type="InterPro" id="IPR013785">
    <property type="entry name" value="Aldolase_TIM"/>
</dbReference>
<proteinExistence type="predicted"/>
<dbReference type="Gene3D" id="3.20.20.70">
    <property type="entry name" value="Aldolase class I"/>
    <property type="match status" value="1"/>
</dbReference>
<keyword evidence="4 7" id="KW-1133">Transmembrane helix</keyword>
<protein>
    <recommendedName>
        <fullName evidence="10">Alpha-N-acetylgalactosaminidase</fullName>
    </recommendedName>
</protein>
<evidence type="ECO:0000256" key="7">
    <source>
        <dbReference type="SAM" id="Phobius"/>
    </source>
</evidence>
<evidence type="ECO:0000256" key="5">
    <source>
        <dbReference type="ARBA" id="ARBA00023136"/>
    </source>
</evidence>
<dbReference type="PANTHER" id="PTHR15549">
    <property type="entry name" value="PAIRED IMMUNOGLOBULIN-LIKE TYPE 2 RECEPTOR"/>
    <property type="match status" value="1"/>
</dbReference>
<evidence type="ECO:0008006" key="10">
    <source>
        <dbReference type="Google" id="ProtNLM"/>
    </source>
</evidence>
<keyword evidence="2 7" id="KW-0812">Transmembrane</keyword>
<dbReference type="SUPFAM" id="SSF51445">
    <property type="entry name" value="(Trans)glycosidases"/>
    <property type="match status" value="1"/>
</dbReference>
<evidence type="ECO:0000313" key="8">
    <source>
        <dbReference type="EMBL" id="KAK8875526.1"/>
    </source>
</evidence>
<keyword evidence="3" id="KW-0732">Signal</keyword>
<dbReference type="Gene3D" id="2.60.40.1220">
    <property type="match status" value="2"/>
</dbReference>
<feature type="transmembrane region" description="Helical" evidence="7">
    <location>
        <begin position="2009"/>
        <end position="2032"/>
    </location>
</feature>
<evidence type="ECO:0000256" key="6">
    <source>
        <dbReference type="SAM" id="MobiDB-lite"/>
    </source>
</evidence>
<dbReference type="PANTHER" id="PTHR15549:SF30">
    <property type="entry name" value="MID2 DOMAIN-CONTAINING PROTEIN"/>
    <property type="match status" value="1"/>
</dbReference>
<dbReference type="InterPro" id="IPR051694">
    <property type="entry name" value="Immunoregulatory_rcpt-like"/>
</dbReference>
<feature type="compositionally biased region" description="Low complexity" evidence="6">
    <location>
        <begin position="1923"/>
        <end position="1979"/>
    </location>
</feature>
<comment type="caution">
    <text evidence="8">The sequence shown here is derived from an EMBL/GenBank/DDBJ whole genome shotgun (WGS) entry which is preliminary data.</text>
</comment>
<evidence type="ECO:0000313" key="9">
    <source>
        <dbReference type="Proteomes" id="UP001470230"/>
    </source>
</evidence>
<feature type="compositionally biased region" description="Low complexity" evidence="6">
    <location>
        <begin position="1987"/>
        <end position="1996"/>
    </location>
</feature>
<evidence type="ECO:0000256" key="4">
    <source>
        <dbReference type="ARBA" id="ARBA00022989"/>
    </source>
</evidence>
<keyword evidence="5 7" id="KW-0472">Membrane</keyword>
<accession>A0ABR2JCS4</accession>
<sequence>MIFLLYSLLLAKEYRLSNTYLIYTWEVNANDIISTKQIENKYADLPLKIIPREGSEEFVISFKNSITNYLIKSSDLQIQNIHPSDSKIIFTFKPFTLNDITWDIKEIVELQANQNYLNKFIQIKSSNQDIFIDYIDLNYLVINDKDLTSSWSIPKSENVINNLGQPIYINSLFLGCHFPLTQSIIESDQKLAKIRYFAGKKFSKLTHNKDGYYETWKTVIGVSRSNQISVVRKDFFNYIAKISVLSPFRKHYSNHITKKSADSFKDVEQGCSQYGLPPLDSYVALNKFSVTKYAKKIKSNFGIDLSQHTSNYDIDKIKKDFVSYIHKYKTNYLQISDQENLRNSDDLCRITDLWEHILSAYEEMIQAAKEEKIENFWISSPSFTNLSPFHLQWSNSIIAEVPEKDDCQIDQMLTLSDQYYWSLYEELQIQFPLKNLQTIEKVKLDKNVDDDSFRSFLFGSVMRGSSFNEIKGQNWYVNSEVISWAESNFNVLQHSQLFGGQPMKGEIYGYSAFEGNDGFISFRNPGNEVKKFSIKIDEKIGLREKSVTLYRSTVLHYRTTDQKEIENGIPVHYGDTIEVTLQPGEHRIYEFHREIDHKPPIVEVIKTISENEILVRFDKHVDLANCEFKIEGLSIIEKKLLGDLRTVTLKTSTAMKNYTVYSISIEKVKNIYGDFLNTKGQFQFYANNEIVSIYGETKGDDNSILLTDVNTDSFTINLHVKDFKGLQNGVLLHSEDDQIIVELDHNRHIKFTVGSVSVVSKAKISDSSDYQFSFVRERNTMLKIYVNTQIDSSNYIQKVPKMVNLKKLKLSKNPVVYSSIRVDNYALPYNEIPYEISLKNEFIEQIFSIENRKVKTKAIINHRAGQGESFTPASGSEEWSFAIPSVQSKARKTVMPINQFNIERSTDPFKHVFNFGKIVDLKAFSYHSKTNVKDQQYRIYVGNTIDEVENNIKQSKHVLEGRLKYVSDIPINVNFSKEIKSQFIALISDESVDSSDFNFYDEVVPENSIVVKSSDCDFEFEYRRNSLNEETIFLFYRYLYNRVQFNITKRYELLPNRTYIEKQISIKCSNKKQKFYYIDLDSYQLSESDERNSWSHPNLEQDEYSRLSPFIINLGQPIYINSFFTGCLFPLTENSIEDHVSHLRYHTGKTFLQLLDDNPFILDDQDADAYYCWKTVFGAARSSRREIVRQDLFDFISTISVPTTFRKQYNSWYDWMLNIDESNILQSFKEIENGFSKFGVPPLDSYVVDDGWNNYNTDKYNVYNEDYSGETYNKDGFWEFNSKFPNGLTKPSDLTDRFASHFGVWLGPRGGYVTPSQFGKVIEDAKNGYFNAQANDVDVGSKRYIEKLDAFLSNWISEYKVNYLKLDGFAFNACSNESHDHMVGGPSGVYYYTDLWERYLGVFEHFREVAEVNEIRDFWISITSYVNPSPFHLQWANSVWIQVSDDIGYVKVSENDGYSDQMLNYRDGCYFNFYDRYQFQFPSKCLYNHDPIYGKANTPLQNSLSNDCFRTFLYFCAARGNAFTEMYYTYSMLDEGDKWYINSEVLKWTQNRFDVLQHSQRFGGDPRRGEVYGYSAWNEKSGTIAIRNPSNNETKYTLKIDHEIGVPENIGKTYRKTVISHKSETPFDNEGGEVNYNDQIVFNLKPKEVKVIDFIETKDNEPPRVEVCRALSNQRVLVRFNKRIVKKKENFEIDNLEIKNVSIKADKRTVIIRTSPMEKDKKYELEMEDLSDQFGNKLNDEIEFIYKAHGLFSLNENENKRIQDKDVVLSDDEFNADSFSFQLNIHNRNDQDFVILEDDQNAFKVEIVNKNIKFTVGNLSVISRDEIPLNDCRITLVRERNKMIKIYINGELSNSAYNDDISNDIVSLHRITLKQAPISYNNVYAANYAFKYNEEANDSDNDDDNYIDEDDDLLDEPVEGEVETPSSTSEASTSTETDTITSIITSSSSSTGIETSTTTGTETSTSTSTSSSQSSPVISGDDETSTTDDNNNNNDGNNDDENDDFDLKLYLIIGCMVGGLAIVLAIILIVIIKKAKPSKKSQITYPLMSENL</sequence>
<reference evidence="8 9" key="1">
    <citation type="submission" date="2024-04" db="EMBL/GenBank/DDBJ databases">
        <title>Tritrichomonas musculus Genome.</title>
        <authorList>
            <person name="Alves-Ferreira E."/>
            <person name="Grigg M."/>
            <person name="Lorenzi H."/>
            <person name="Galac M."/>
        </authorList>
    </citation>
    <scope>NUCLEOTIDE SEQUENCE [LARGE SCALE GENOMIC DNA]</scope>
    <source>
        <strain evidence="8 9">EAF2021</strain>
    </source>
</reference>
<organism evidence="8 9">
    <name type="scientific">Tritrichomonas musculus</name>
    <dbReference type="NCBI Taxonomy" id="1915356"/>
    <lineage>
        <taxon>Eukaryota</taxon>
        <taxon>Metamonada</taxon>
        <taxon>Parabasalia</taxon>
        <taxon>Tritrichomonadida</taxon>
        <taxon>Tritrichomonadidae</taxon>
        <taxon>Tritrichomonas</taxon>
    </lineage>
</organism>
<name>A0ABR2JCS4_9EUKA</name>
<evidence type="ECO:0000256" key="2">
    <source>
        <dbReference type="ARBA" id="ARBA00022692"/>
    </source>
</evidence>